<dbReference type="PANTHER" id="PTHR32322">
    <property type="entry name" value="INNER MEMBRANE TRANSPORTER"/>
    <property type="match status" value="1"/>
</dbReference>
<accession>A0ABR9CT27</accession>
<feature type="domain" description="EamA" evidence="7">
    <location>
        <begin position="161"/>
        <end position="294"/>
    </location>
</feature>
<dbReference type="Pfam" id="PF00892">
    <property type="entry name" value="EamA"/>
    <property type="match status" value="2"/>
</dbReference>
<protein>
    <submittedName>
        <fullName evidence="8">DMT family transporter</fullName>
    </submittedName>
</protein>
<keyword evidence="3 6" id="KW-0812">Transmembrane</keyword>
<evidence type="ECO:0000259" key="7">
    <source>
        <dbReference type="Pfam" id="PF00892"/>
    </source>
</evidence>
<reference evidence="8 9" key="2">
    <citation type="journal article" date="2021" name="Int. J. Syst. Evol. Microbiol.">
        <title>Roseibium litorale sp. nov., isolated from a tidal flat sediment and proposal for the reclassification of Labrenzia polysiphoniae as Roseibium polysiphoniae comb. nov.</title>
        <authorList>
            <person name="Liu Y."/>
            <person name="Pei T."/>
            <person name="Du J."/>
            <person name="Chao M."/>
            <person name="Deng M.R."/>
            <person name="Zhu H."/>
        </authorList>
    </citation>
    <scope>NUCLEOTIDE SEQUENCE [LARGE SCALE GENOMIC DNA]</scope>
    <source>
        <strain evidence="8 9">4C16A</strain>
    </source>
</reference>
<evidence type="ECO:0000256" key="6">
    <source>
        <dbReference type="SAM" id="Phobius"/>
    </source>
</evidence>
<keyword evidence="4 6" id="KW-1133">Transmembrane helix</keyword>
<proteinExistence type="inferred from homology"/>
<dbReference type="PANTHER" id="PTHR32322:SF2">
    <property type="entry name" value="EAMA DOMAIN-CONTAINING PROTEIN"/>
    <property type="match status" value="1"/>
</dbReference>
<comment type="subcellular location">
    <subcellularLocation>
        <location evidence="1">Membrane</location>
        <topology evidence="1">Multi-pass membrane protein</topology>
    </subcellularLocation>
</comment>
<feature type="transmembrane region" description="Helical" evidence="6">
    <location>
        <begin position="188"/>
        <end position="209"/>
    </location>
</feature>
<dbReference type="Proteomes" id="UP000632063">
    <property type="component" value="Unassembled WGS sequence"/>
</dbReference>
<comment type="caution">
    <text evidence="8">The sequence shown here is derived from an EMBL/GenBank/DDBJ whole genome shotgun (WGS) entry which is preliminary data.</text>
</comment>
<dbReference type="InterPro" id="IPR050638">
    <property type="entry name" value="AA-Vitamin_Transporters"/>
</dbReference>
<keyword evidence="5 6" id="KW-0472">Membrane</keyword>
<evidence type="ECO:0000256" key="2">
    <source>
        <dbReference type="ARBA" id="ARBA00007362"/>
    </source>
</evidence>
<evidence type="ECO:0000256" key="4">
    <source>
        <dbReference type="ARBA" id="ARBA00022989"/>
    </source>
</evidence>
<feature type="transmembrane region" description="Helical" evidence="6">
    <location>
        <begin position="46"/>
        <end position="65"/>
    </location>
</feature>
<evidence type="ECO:0000313" key="9">
    <source>
        <dbReference type="Proteomes" id="UP000632063"/>
    </source>
</evidence>
<feature type="transmembrane region" description="Helical" evidence="6">
    <location>
        <begin position="157"/>
        <end position="176"/>
    </location>
</feature>
<feature type="transmembrane region" description="Helical" evidence="6">
    <location>
        <begin position="130"/>
        <end position="151"/>
    </location>
</feature>
<organism evidence="8 9">
    <name type="scientific">Roseibium litorale</name>
    <dbReference type="NCBI Taxonomy" id="2803841"/>
    <lineage>
        <taxon>Bacteria</taxon>
        <taxon>Pseudomonadati</taxon>
        <taxon>Pseudomonadota</taxon>
        <taxon>Alphaproteobacteria</taxon>
        <taxon>Hyphomicrobiales</taxon>
        <taxon>Stappiaceae</taxon>
        <taxon>Roseibium</taxon>
    </lineage>
</organism>
<dbReference type="InterPro" id="IPR000620">
    <property type="entry name" value="EamA_dom"/>
</dbReference>
<evidence type="ECO:0000256" key="3">
    <source>
        <dbReference type="ARBA" id="ARBA00022692"/>
    </source>
</evidence>
<feature type="transmembrane region" description="Helical" evidence="6">
    <location>
        <begin position="254"/>
        <end position="273"/>
    </location>
</feature>
<evidence type="ECO:0000313" key="8">
    <source>
        <dbReference type="EMBL" id="MBD8894007.1"/>
    </source>
</evidence>
<feature type="transmembrane region" description="Helical" evidence="6">
    <location>
        <begin position="221"/>
        <end position="242"/>
    </location>
</feature>
<comment type="similarity">
    <text evidence="2">Belongs to the EamA transporter family.</text>
</comment>
<sequence length="303" mass="32543">MSAAFRNLVYGNAILLLMLTTLLWGGNTIAGRLAIGEVSPLMVVALRWVIVSSVMTVMVWPKLRVEWPLVRGSMGKMALMSAFGFTGFNSLFYAAAHYTTAVNLGILQGSMPMLVLLGALLFYRVPVRPIQILGILATMIGVALIAAQGHLETLLRMSINPGDGLMLIACIFYAGYTLALRNRPQISGLVFFTVLSIVAAITSLPGIAYEAAAGTLQVPSLKGWLIIFYISLGPSCLAQIFFMRGVELIGPARAGVFINLVPIFAAILAILILGEDFRLHHALALVLVLGGIWLSERRGKGTA</sequence>
<evidence type="ECO:0000256" key="5">
    <source>
        <dbReference type="ARBA" id="ARBA00023136"/>
    </source>
</evidence>
<dbReference type="RefSeq" id="WP_192150536.1">
    <property type="nucleotide sequence ID" value="NZ_JACYXI010000018.1"/>
</dbReference>
<dbReference type="InterPro" id="IPR037185">
    <property type="entry name" value="EmrE-like"/>
</dbReference>
<evidence type="ECO:0000256" key="1">
    <source>
        <dbReference type="ARBA" id="ARBA00004141"/>
    </source>
</evidence>
<dbReference type="SUPFAM" id="SSF103481">
    <property type="entry name" value="Multidrug resistance efflux transporter EmrE"/>
    <property type="match status" value="2"/>
</dbReference>
<reference evidence="9" key="1">
    <citation type="submission" date="2020-09" db="EMBL/GenBank/DDBJ databases">
        <title>The genome sequence of strain Labrenzia suaedae 4C16A.</title>
        <authorList>
            <person name="Liu Y."/>
        </authorList>
    </citation>
    <scope>NUCLEOTIDE SEQUENCE [LARGE SCALE GENOMIC DNA]</scope>
    <source>
        <strain evidence="9">4C16A</strain>
    </source>
</reference>
<feature type="transmembrane region" description="Helical" evidence="6">
    <location>
        <begin position="77"/>
        <end position="96"/>
    </location>
</feature>
<feature type="transmembrane region" description="Helical" evidence="6">
    <location>
        <begin position="102"/>
        <end position="123"/>
    </location>
</feature>
<gene>
    <name evidence="8" type="ORF">IG616_20870</name>
</gene>
<keyword evidence="9" id="KW-1185">Reference proteome</keyword>
<feature type="domain" description="EamA" evidence="7">
    <location>
        <begin position="13"/>
        <end position="146"/>
    </location>
</feature>
<name>A0ABR9CT27_9HYPH</name>
<dbReference type="EMBL" id="JACYXI010000018">
    <property type="protein sequence ID" value="MBD8894007.1"/>
    <property type="molecule type" value="Genomic_DNA"/>
</dbReference>
<feature type="transmembrane region" description="Helical" evidence="6">
    <location>
        <begin position="279"/>
        <end position="295"/>
    </location>
</feature>